<accession>A0A1H2VYI1</accession>
<evidence type="ECO:0000313" key="2">
    <source>
        <dbReference type="Proteomes" id="UP000182429"/>
    </source>
</evidence>
<reference evidence="1 2" key="1">
    <citation type="submission" date="2016-10" db="EMBL/GenBank/DDBJ databases">
        <authorList>
            <person name="de Groot N.N."/>
        </authorList>
    </citation>
    <scope>NUCLEOTIDE SEQUENCE [LARGE SCALE GENOMIC DNA]</scope>
    <source>
        <strain evidence="1 2">S3b</strain>
    </source>
</reference>
<organism evidence="1 2">
    <name type="scientific">Kandleria vitulina</name>
    <dbReference type="NCBI Taxonomy" id="1630"/>
    <lineage>
        <taxon>Bacteria</taxon>
        <taxon>Bacillati</taxon>
        <taxon>Bacillota</taxon>
        <taxon>Erysipelotrichia</taxon>
        <taxon>Erysipelotrichales</taxon>
        <taxon>Coprobacillaceae</taxon>
        <taxon>Kandleria</taxon>
    </lineage>
</organism>
<evidence type="ECO:0000313" key="1">
    <source>
        <dbReference type="EMBL" id="SDW73428.1"/>
    </source>
</evidence>
<dbReference type="InterPro" id="IPR038165">
    <property type="entry name" value="FlgT_C_sf"/>
</dbReference>
<dbReference type="EMBL" id="FNNF01000042">
    <property type="protein sequence ID" value="SDW73428.1"/>
    <property type="molecule type" value="Genomic_DNA"/>
</dbReference>
<gene>
    <name evidence="1" type="ORF">SAMN04487759_1421</name>
</gene>
<dbReference type="AlphaFoldDB" id="A0A1H2VYI1"/>
<dbReference type="Gene3D" id="2.40.10.410">
    <property type="entry name" value="FlgT, C-terminal domain"/>
    <property type="match status" value="1"/>
</dbReference>
<dbReference type="Proteomes" id="UP000182429">
    <property type="component" value="Unassembled WGS sequence"/>
</dbReference>
<name>A0A1H2VYI1_9FIRM</name>
<proteinExistence type="predicted"/>
<protein>
    <submittedName>
        <fullName evidence="1">Uncharacterized protein</fullName>
    </submittedName>
</protein>
<dbReference type="RefSeq" id="WP_074687231.1">
    <property type="nucleotide sequence ID" value="NZ_FNNF01000042.1"/>
</dbReference>
<sequence>MNKKELKEKYGNECIGQVIRIVSPTELIINVGYNSNLDNNDSVDIYELGDDIKDIDGNTLGKYHNIKATLTVKSVEENFAICVSKVITKKSPLLQVSLGLQEIETQESLNVDQDAIEPLTFPTTRVIKIGDLVRKA</sequence>